<evidence type="ECO:0000313" key="2">
    <source>
        <dbReference type="EMBL" id="VFJ55619.1"/>
    </source>
</evidence>
<reference evidence="3" key="1">
    <citation type="submission" date="2019-02" db="EMBL/GenBank/DDBJ databases">
        <authorList>
            <person name="Gruber-Vodicka R. H."/>
            <person name="Seah K. B. B."/>
        </authorList>
    </citation>
    <scope>NUCLEOTIDE SEQUENCE</scope>
    <source>
        <strain evidence="3">BECK_DK161</strain>
        <strain evidence="2">BECK_DK47</strain>
    </source>
</reference>
<gene>
    <name evidence="2" type="ORF">BECKDK2373B_GA0170837_105322</name>
    <name evidence="3" type="ORF">BECKDK2373C_GA0170839_110014</name>
</gene>
<dbReference type="EMBL" id="CAADEX010000053">
    <property type="protein sequence ID" value="VFJ55619.1"/>
    <property type="molecule type" value="Genomic_DNA"/>
</dbReference>
<name>A0A450T867_9GAMM</name>
<organism evidence="3">
    <name type="scientific">Candidatus Kentrum sp. DK</name>
    <dbReference type="NCBI Taxonomy" id="2126562"/>
    <lineage>
        <taxon>Bacteria</taxon>
        <taxon>Pseudomonadati</taxon>
        <taxon>Pseudomonadota</taxon>
        <taxon>Gammaproteobacteria</taxon>
        <taxon>Candidatus Kentrum</taxon>
    </lineage>
</organism>
<dbReference type="AlphaFoldDB" id="A0A450T867"/>
<evidence type="ECO:0000313" key="3">
    <source>
        <dbReference type="EMBL" id="VFJ62778.1"/>
    </source>
</evidence>
<protein>
    <submittedName>
        <fullName evidence="3">Uncharacterized protein</fullName>
    </submittedName>
</protein>
<accession>A0A450T867</accession>
<feature type="compositionally biased region" description="Basic and acidic residues" evidence="1">
    <location>
        <begin position="15"/>
        <end position="28"/>
    </location>
</feature>
<dbReference type="EMBL" id="CAADEY010000100">
    <property type="protein sequence ID" value="VFJ62778.1"/>
    <property type="molecule type" value="Genomic_DNA"/>
</dbReference>
<evidence type="ECO:0000256" key="1">
    <source>
        <dbReference type="SAM" id="MobiDB-lite"/>
    </source>
</evidence>
<proteinExistence type="predicted"/>
<sequence>MEGIKSTGRKPGGGDWRKPGRDGRRFGNDRNTPATQEQLANRRRALEIMEFIRHGVTRTGNGHNMNIVLNDGSYVPVNQNTVRPLPIDFVAGGINAEIMQQLNFLGDADPVYQIKPDETSVLLPEITRQQLHGFLHNLEGRARTYFLGLEFRSGVLHFVFATKNVMNRYFPQ</sequence>
<feature type="region of interest" description="Disordered" evidence="1">
    <location>
        <begin position="1"/>
        <end position="38"/>
    </location>
</feature>